<sequence>MNTVAIYKDAITEQPDDLLYEMYGRFSIKGPMPYPNVKVDCAVGLEYLSQVNEVIILHESDRDKDQMYEGPSKFILINNNNEQMYTAKEECSTWKRELCYSSRPMRLKIISNSGHEVMVLNRPLRGSDCCCNFCTFCFCCTCCFQNVEVMAPIGKVIGYIQEEKQCRKEKFIIKNAAEDIMFTIMGPRKSFCFNYENELNILTANSQIQVGTIKKDFVREMHELNINIHKIQLKFAVDVDVNSKALLLAATFLMVFLTVFCAKVYIISLS</sequence>
<dbReference type="PANTHER" id="PTHR23248">
    <property type="entry name" value="PHOSPHOLIPID SCRAMBLASE-RELATED"/>
    <property type="match status" value="1"/>
</dbReference>
<dbReference type="OrthoDB" id="191150at2759"/>
<accession>A0A443SQ07</accession>
<dbReference type="Pfam" id="PF03803">
    <property type="entry name" value="Scramblase"/>
    <property type="match status" value="1"/>
</dbReference>
<dbReference type="InterPro" id="IPR005552">
    <property type="entry name" value="Scramblase"/>
</dbReference>
<dbReference type="Proteomes" id="UP000288716">
    <property type="component" value="Unassembled WGS sequence"/>
</dbReference>
<keyword evidence="2" id="KW-0472">Membrane</keyword>
<dbReference type="VEuPathDB" id="VectorBase:LDEU002468"/>
<keyword evidence="2" id="KW-0449">Lipoprotein</keyword>
<name>A0A443SQ07_9ACAR</name>
<feature type="transmembrane region" description="Helical" evidence="2">
    <location>
        <begin position="245"/>
        <end position="266"/>
    </location>
</feature>
<protein>
    <recommendedName>
        <fullName evidence="2">Phospholipid scramblase</fullName>
    </recommendedName>
</protein>
<comment type="similarity">
    <text evidence="1 2">Belongs to the phospholipid scramblase family.</text>
</comment>
<proteinExistence type="inferred from homology"/>
<comment type="function">
    <text evidence="2">May mediate accelerated ATP-independent bidirectional transbilayer migration of phospholipids upon binding calcium ions that results in a loss of phospholipid asymmetry in the plasma membrane.</text>
</comment>
<dbReference type="EMBL" id="NCKV01000853">
    <property type="protein sequence ID" value="RWS29572.1"/>
    <property type="molecule type" value="Genomic_DNA"/>
</dbReference>
<keyword evidence="2" id="KW-1133">Transmembrane helix</keyword>
<comment type="cofactor">
    <cofactor evidence="2">
        <name>Ca(2+)</name>
        <dbReference type="ChEBI" id="CHEBI:29108"/>
    </cofactor>
</comment>
<keyword evidence="2" id="KW-0106">Calcium</keyword>
<keyword evidence="4" id="KW-1185">Reference proteome</keyword>
<comment type="caution">
    <text evidence="3">The sequence shown here is derived from an EMBL/GenBank/DDBJ whole genome shotgun (WGS) entry which is preliminary data.</text>
</comment>
<evidence type="ECO:0000256" key="2">
    <source>
        <dbReference type="RuleBase" id="RU363116"/>
    </source>
</evidence>
<organism evidence="3 4">
    <name type="scientific">Leptotrombidium deliense</name>
    <dbReference type="NCBI Taxonomy" id="299467"/>
    <lineage>
        <taxon>Eukaryota</taxon>
        <taxon>Metazoa</taxon>
        <taxon>Ecdysozoa</taxon>
        <taxon>Arthropoda</taxon>
        <taxon>Chelicerata</taxon>
        <taxon>Arachnida</taxon>
        <taxon>Acari</taxon>
        <taxon>Acariformes</taxon>
        <taxon>Trombidiformes</taxon>
        <taxon>Prostigmata</taxon>
        <taxon>Anystina</taxon>
        <taxon>Parasitengona</taxon>
        <taxon>Trombiculoidea</taxon>
        <taxon>Trombiculidae</taxon>
        <taxon>Leptotrombidium</taxon>
    </lineage>
</organism>
<dbReference type="GO" id="GO:0017128">
    <property type="term" value="F:phospholipid scramblase activity"/>
    <property type="evidence" value="ECO:0007669"/>
    <property type="project" value="InterPro"/>
</dbReference>
<dbReference type="AlphaFoldDB" id="A0A443SQ07"/>
<dbReference type="GO" id="GO:0005886">
    <property type="term" value="C:plasma membrane"/>
    <property type="evidence" value="ECO:0007669"/>
    <property type="project" value="TreeGrafter"/>
</dbReference>
<keyword evidence="2" id="KW-0812">Transmembrane</keyword>
<evidence type="ECO:0000313" key="3">
    <source>
        <dbReference type="EMBL" id="RWS29572.1"/>
    </source>
</evidence>
<gene>
    <name evidence="3" type="ORF">B4U80_10431</name>
</gene>
<dbReference type="PANTHER" id="PTHR23248:SF9">
    <property type="entry name" value="PHOSPHOLIPID SCRAMBLASE"/>
    <property type="match status" value="1"/>
</dbReference>
<evidence type="ECO:0000313" key="4">
    <source>
        <dbReference type="Proteomes" id="UP000288716"/>
    </source>
</evidence>
<reference evidence="3 4" key="1">
    <citation type="journal article" date="2018" name="Gigascience">
        <title>Genomes of trombidid mites reveal novel predicted allergens and laterally-transferred genes associated with secondary metabolism.</title>
        <authorList>
            <person name="Dong X."/>
            <person name="Chaisiri K."/>
            <person name="Xia D."/>
            <person name="Armstrong S.D."/>
            <person name="Fang Y."/>
            <person name="Donnelly M.J."/>
            <person name="Kadowaki T."/>
            <person name="McGarry J.W."/>
            <person name="Darby A.C."/>
            <person name="Makepeace B.L."/>
        </authorList>
    </citation>
    <scope>NUCLEOTIDE SEQUENCE [LARGE SCALE GENOMIC DNA]</scope>
    <source>
        <strain evidence="3">UoL-UT</strain>
    </source>
</reference>
<evidence type="ECO:0000256" key="1">
    <source>
        <dbReference type="ARBA" id="ARBA00005350"/>
    </source>
</evidence>
<keyword evidence="2" id="KW-0564">Palmitate</keyword>